<proteinExistence type="predicted"/>
<name>A0A543G184_9FLAO</name>
<dbReference type="EMBL" id="VFPJ01000001">
    <property type="protein sequence ID" value="TQM39846.1"/>
    <property type="molecule type" value="Genomic_DNA"/>
</dbReference>
<evidence type="ECO:0000313" key="3">
    <source>
        <dbReference type="Proteomes" id="UP000320773"/>
    </source>
</evidence>
<reference evidence="2 3" key="1">
    <citation type="submission" date="2019-06" db="EMBL/GenBank/DDBJ databases">
        <title>Genomic Encyclopedia of Archaeal and Bacterial Type Strains, Phase II (KMG-II): from individual species to whole genera.</title>
        <authorList>
            <person name="Goeker M."/>
        </authorList>
    </citation>
    <scope>NUCLEOTIDE SEQUENCE [LARGE SCALE GENOMIC DNA]</scope>
    <source>
        <strain evidence="2 3">DSM 24789</strain>
    </source>
</reference>
<organism evidence="2 3">
    <name type="scientific">Flavobacterium branchiophilum</name>
    <dbReference type="NCBI Taxonomy" id="55197"/>
    <lineage>
        <taxon>Bacteria</taxon>
        <taxon>Pseudomonadati</taxon>
        <taxon>Bacteroidota</taxon>
        <taxon>Flavobacteriia</taxon>
        <taxon>Flavobacteriales</taxon>
        <taxon>Flavobacteriaceae</taxon>
        <taxon>Flavobacterium</taxon>
    </lineage>
</organism>
<protein>
    <recommendedName>
        <fullName evidence="1">Type ISP restriction-modification enzyme LLaBIII C-terminal specificity domain-containing protein</fullName>
    </recommendedName>
</protein>
<dbReference type="InterPro" id="IPR041635">
    <property type="entry name" value="Type_ISP_LLaBIII_C"/>
</dbReference>
<feature type="domain" description="Type ISP restriction-modification enzyme LLaBIII C-terminal specificity" evidence="1">
    <location>
        <begin position="107"/>
        <end position="414"/>
    </location>
</feature>
<comment type="caution">
    <text evidence="2">The sequence shown here is derived from an EMBL/GenBank/DDBJ whole genome shotgun (WGS) entry which is preliminary data.</text>
</comment>
<dbReference type="AlphaFoldDB" id="A0A543G184"/>
<accession>A0A543G184</accession>
<sequence>MAKPEEKKPAQIFHFDLYGKREDKYDFLNENSLSSINWTELHPQAPELFFVPKDFGVKKEYDEGFSVNDLFPLNNVGIVTAKDGILINEKKEDLLNTVSEFYTIDAEEWFVKKISYRPFDNRFVYFDTKLVERSREKVMQNFIKGENVGLNLCKQFKAGDMYQHIFISNKIIESSYVSNKTSEITSIFPLYLYPDEKNKDLFETGQERTPNLNVEIVNKIAKGLGIPTMLPNGEAPFGGLGALDILDYIYAVLHSPSYREKYKEFLKIDFPRVPFPSPLTPKGGIKETQERFWNLVKLGTQIRQIHLLESPIVEKYITQYPEDGDNKVGKIFFEKTTDTTGKVYVNYEKTPPSGVGGLQYFNNVPEVAWNFYIGGYQPAQKWLKDRKDRELSYDDILHYQKIIVALTETDRIMREIDTIGIE</sequence>
<dbReference type="Proteomes" id="UP000320773">
    <property type="component" value="Unassembled WGS sequence"/>
</dbReference>
<dbReference type="RefSeq" id="WP_089080819.1">
    <property type="nucleotide sequence ID" value="NZ_VFPJ01000001.1"/>
</dbReference>
<evidence type="ECO:0000313" key="2">
    <source>
        <dbReference type="EMBL" id="TQM39846.1"/>
    </source>
</evidence>
<dbReference type="Pfam" id="PF18135">
    <property type="entry name" value="Type_ISP_C"/>
    <property type="match status" value="1"/>
</dbReference>
<evidence type="ECO:0000259" key="1">
    <source>
        <dbReference type="Pfam" id="PF18135"/>
    </source>
</evidence>
<gene>
    <name evidence="2" type="ORF">BC670_0686</name>
</gene>